<evidence type="ECO:0000259" key="2">
    <source>
        <dbReference type="PROSITE" id="PS50902"/>
    </source>
</evidence>
<accession>S0FVS8</accession>
<protein>
    <submittedName>
        <fullName evidence="3">Nitric oxide reductase FprA</fullName>
        <ecNumber evidence="3">1.-.-.-</ecNumber>
    </submittedName>
</protein>
<organism evidence="3 4">
    <name type="scientific">Desulfotignum phosphitoxidans DSM 13687</name>
    <dbReference type="NCBI Taxonomy" id="1286635"/>
    <lineage>
        <taxon>Bacteria</taxon>
        <taxon>Pseudomonadati</taxon>
        <taxon>Thermodesulfobacteriota</taxon>
        <taxon>Desulfobacteria</taxon>
        <taxon>Desulfobacterales</taxon>
        <taxon>Desulfobacteraceae</taxon>
        <taxon>Desulfotignum</taxon>
    </lineage>
</organism>
<dbReference type="InterPro" id="IPR045761">
    <property type="entry name" value="ODP_dom"/>
</dbReference>
<dbReference type="Gene3D" id="3.40.50.360">
    <property type="match status" value="1"/>
</dbReference>
<dbReference type="Pfam" id="PF00258">
    <property type="entry name" value="Flavodoxin_1"/>
    <property type="match status" value="1"/>
</dbReference>
<dbReference type="GO" id="GO:0016491">
    <property type="term" value="F:oxidoreductase activity"/>
    <property type="evidence" value="ECO:0007669"/>
    <property type="project" value="UniProtKB-KW"/>
</dbReference>
<dbReference type="GO" id="GO:0046872">
    <property type="term" value="F:metal ion binding"/>
    <property type="evidence" value="ECO:0007669"/>
    <property type="project" value="InterPro"/>
</dbReference>
<dbReference type="PROSITE" id="PS50902">
    <property type="entry name" value="FLAVODOXIN_LIKE"/>
    <property type="match status" value="1"/>
</dbReference>
<dbReference type="EMBL" id="APJX01000020">
    <property type="protein sequence ID" value="EMS77224.1"/>
    <property type="molecule type" value="Genomic_DNA"/>
</dbReference>
<dbReference type="InterPro" id="IPR008254">
    <property type="entry name" value="Flavodoxin/NO_synth"/>
</dbReference>
<evidence type="ECO:0000313" key="3">
    <source>
        <dbReference type="EMBL" id="EMS77224.1"/>
    </source>
</evidence>
<dbReference type="InterPro" id="IPR016440">
    <property type="entry name" value="Rubredoxin-O_OxRdtase"/>
</dbReference>
<dbReference type="OrthoDB" id="9800607at2"/>
<evidence type="ECO:0000313" key="4">
    <source>
        <dbReference type="Proteomes" id="UP000014216"/>
    </source>
</evidence>
<reference evidence="3 4" key="1">
    <citation type="journal article" date="2013" name="Genome Announc.">
        <title>Draft Genome Sequence of Desulfotignum phosphitoxidans DSM 13687 Strain FiPS-3.</title>
        <authorList>
            <person name="Poehlein A."/>
            <person name="Daniel R."/>
            <person name="Simeonova D.D."/>
        </authorList>
    </citation>
    <scope>NUCLEOTIDE SEQUENCE [LARGE SCALE GENOMIC DNA]</scope>
    <source>
        <strain evidence="3 4">DSM 13687</strain>
    </source>
</reference>
<evidence type="ECO:0000256" key="1">
    <source>
        <dbReference type="ARBA" id="ARBA00007121"/>
    </source>
</evidence>
<feature type="domain" description="Flavodoxin-like" evidence="2">
    <location>
        <begin position="252"/>
        <end position="390"/>
    </location>
</feature>
<dbReference type="GO" id="GO:0009055">
    <property type="term" value="F:electron transfer activity"/>
    <property type="evidence" value="ECO:0007669"/>
    <property type="project" value="InterPro"/>
</dbReference>
<comment type="caution">
    <text evidence="3">The sequence shown here is derived from an EMBL/GenBank/DDBJ whole genome shotgun (WGS) entry which is preliminary data.</text>
</comment>
<sequence length="399" mass="45217">MFTPIELANGIYSVGCRDWDIRDFHGYEIREGTSYNAFLVTGEQNILIDTVKSHFKDELLANISRIMDPKKIDAVISNHTEMDHSGSLPGIMHKIGEDKPLYCSKMGAQNLKNHFNRDYNFKVVGSGDTVILGNRTFSFLETRMLHWPDSMFTYLPDEKILFSSDAFGQHYAGDQFFDDDIGDEIMPHARKYYANILLHFSPRVQALLSDVAKMNLDIRMICPDHGVIWRKDPSRILTAYDRWSRQEPVNKALVIFDSMWESTTKMARAVTSGIESEHVGVRLMNTRKCHRSDIMTEILDAGAVAVGSPTLNNGIFPVIADVLTYIKGLRPQNKIAAAFGSYGWSGEAVKIINKEFEEMKWEMADPGVKVLYVPDEDDLNRCFELGATLAKKLKEKLNG</sequence>
<dbReference type="EC" id="1.-.-.-" evidence="3"/>
<dbReference type="PANTHER" id="PTHR43717">
    <property type="entry name" value="ANAEROBIC NITRIC OXIDE REDUCTASE FLAVORUBREDOXIN"/>
    <property type="match status" value="1"/>
</dbReference>
<gene>
    <name evidence="3" type="primary">fprA</name>
    <name evidence="3" type="ORF">Dpo_20c00300</name>
</gene>
<dbReference type="PATRIC" id="fig|1286635.3.peg.4877"/>
<dbReference type="Proteomes" id="UP000014216">
    <property type="component" value="Unassembled WGS sequence"/>
</dbReference>
<dbReference type="CDD" id="cd07709">
    <property type="entry name" value="flavodiiron_proteins_MBL-fold"/>
    <property type="match status" value="1"/>
</dbReference>
<dbReference type="SMART" id="SM00849">
    <property type="entry name" value="Lactamase_B"/>
    <property type="match status" value="1"/>
</dbReference>
<dbReference type="SUPFAM" id="SSF56281">
    <property type="entry name" value="Metallo-hydrolase/oxidoreductase"/>
    <property type="match status" value="1"/>
</dbReference>
<dbReference type="PIRSF" id="PIRSF005243">
    <property type="entry name" value="ROO"/>
    <property type="match status" value="1"/>
</dbReference>
<dbReference type="SUPFAM" id="SSF52218">
    <property type="entry name" value="Flavoproteins"/>
    <property type="match status" value="1"/>
</dbReference>
<dbReference type="PANTHER" id="PTHR43717:SF1">
    <property type="entry name" value="ANAEROBIC NITRIC OXIDE REDUCTASE FLAVORUBREDOXIN"/>
    <property type="match status" value="1"/>
</dbReference>
<dbReference type="InterPro" id="IPR036866">
    <property type="entry name" value="RibonucZ/Hydroxyglut_hydro"/>
</dbReference>
<comment type="similarity">
    <text evidence="1">In the N-terminal section; belongs to the zinc metallo-hydrolase group 3 family.</text>
</comment>
<dbReference type="RefSeq" id="WP_006968813.1">
    <property type="nucleotide sequence ID" value="NZ_APJX01000020.1"/>
</dbReference>
<keyword evidence="4" id="KW-1185">Reference proteome</keyword>
<dbReference type="Pfam" id="PF19583">
    <property type="entry name" value="ODP"/>
    <property type="match status" value="1"/>
</dbReference>
<proteinExistence type="inferred from homology"/>
<name>S0FVS8_9BACT</name>
<dbReference type="GO" id="GO:0010181">
    <property type="term" value="F:FMN binding"/>
    <property type="evidence" value="ECO:0007669"/>
    <property type="project" value="InterPro"/>
</dbReference>
<dbReference type="AlphaFoldDB" id="S0FVS8"/>
<dbReference type="InterPro" id="IPR001279">
    <property type="entry name" value="Metallo-B-lactamas"/>
</dbReference>
<dbReference type="Gene3D" id="3.60.15.10">
    <property type="entry name" value="Ribonuclease Z/Hydroxyacylglutathione hydrolase-like"/>
    <property type="match status" value="1"/>
</dbReference>
<keyword evidence="3" id="KW-0560">Oxidoreductase</keyword>
<dbReference type="InterPro" id="IPR029039">
    <property type="entry name" value="Flavoprotein-like_sf"/>
</dbReference>